<dbReference type="SUPFAM" id="SSF82714">
    <property type="entry name" value="Multidrug efflux transporter AcrB TolC docking domain, DN and DC subdomains"/>
    <property type="match status" value="1"/>
</dbReference>
<proteinExistence type="predicted"/>
<feature type="transmembrane region" description="Helical" evidence="1">
    <location>
        <begin position="932"/>
        <end position="955"/>
    </location>
</feature>
<reference evidence="2 3" key="1">
    <citation type="submission" date="2019-02" db="EMBL/GenBank/DDBJ databases">
        <title>Pedobacter sp. RP-3-11 sp. nov., isolated from Arctic soil.</title>
        <authorList>
            <person name="Dahal R.H."/>
        </authorList>
    </citation>
    <scope>NUCLEOTIDE SEQUENCE [LARGE SCALE GENOMIC DNA]</scope>
    <source>
        <strain evidence="2 3">RP-3-11</strain>
    </source>
</reference>
<dbReference type="Proteomes" id="UP000291485">
    <property type="component" value="Unassembled WGS sequence"/>
</dbReference>
<feature type="transmembrane region" description="Helical" evidence="1">
    <location>
        <begin position="332"/>
        <end position="350"/>
    </location>
</feature>
<feature type="transmembrane region" description="Helical" evidence="1">
    <location>
        <begin position="512"/>
        <end position="530"/>
    </location>
</feature>
<dbReference type="Gene3D" id="3.30.2090.10">
    <property type="entry name" value="Multidrug efflux transporter AcrB TolC docking domain, DN and DC subdomains"/>
    <property type="match status" value="2"/>
</dbReference>
<feature type="transmembrane region" description="Helical" evidence="1">
    <location>
        <begin position="976"/>
        <end position="994"/>
    </location>
</feature>
<gene>
    <name evidence="2" type="ORF">EZ449_02830</name>
</gene>
<dbReference type="GO" id="GO:0042910">
    <property type="term" value="F:xenobiotic transmembrane transporter activity"/>
    <property type="evidence" value="ECO:0007669"/>
    <property type="project" value="TreeGrafter"/>
</dbReference>
<dbReference type="OrthoDB" id="9809409at2"/>
<keyword evidence="1" id="KW-1133">Transmembrane helix</keyword>
<dbReference type="PANTHER" id="PTHR32063:SF0">
    <property type="entry name" value="SWARMING MOTILITY PROTEIN SWRC"/>
    <property type="match status" value="1"/>
</dbReference>
<sequence length="1036" mass="116924">MLSPFRVVIAFLAISVLSFLCIPRLRVNLLPEEQGNTLVVRYLLPSSSPEQVEQEVTSLLENAFSQLRNLKAITSYSSYNSGRVALEFSHGENIAYRRFEVVTILRQLRTALPSSMPFPEVGLNSESSSRISAPVLLYAFNGPQSSYKIKYLAEEIFRKGISAMPGVSEVNVSGTKGRQLKVDYDLEKLAAYHLQEADIKKKLVEVSKSTYPGSVTVDGKRSLFLTIEKPRLTTEFISDLNITGTGNSKGVRLRQLANVYIEERKPVEYFRVNGINAVTISVFLQSKENVIIRSEQIRNEIEKLRSEMPQGYGLSLVHDESVFLKKEISKNYKRTAIAILVLTIFIFIAYRNWRHIATLLLSLFVNLSLTVILAWYFNIIVHLYTLAGLAISFGIMIDHAIIMLDYYHQYKNRKVFMALLGATMTTIGSLLLIFLLPAAERKEFSDFSLVIIMALSSSLLTNLWFTVGMHNLLFRDGSRLPIAIGFHKKRRVFIFFNRYRSVISYIAGYRKVFVAVIILAFGIPLFLLPAKIEGMNWYNKSIGSEVYQLKLAPVLNKWLGGTFWLFKINSYEKGNYRNIERTKIFVTAELPVGNSLEQMNSLFSELENFIISFKGIDKYITRVESGQSAQIEITFRPNYDDDSYPLLIKSKLTSRVLDWSGASWAITGVGEGFSSGVTDEAPSYRIQMTGYNYDELERQARQLEKILLENRRIKNVNPDEKINYADRKGQQYVLNFNTGLPGIRSKSPQALFAGLLPFSEQQLAVSNLSIGEEAVPVMVSEKSASSFSKWDVLHGRIKSGQMNIDLKGAATIELEQTAGTIYKSDRQYVKIVSFEYNGTSSFASDLMEKKIDQMKKSMPAGYGIEIRETDWGVRRNNEKYSLGFYLLMINFVICALLFENLIQPIYIIACIPISFIGLFLVFYISGFPFDQGGYAAFIMLGGLVTNAGIFIVNDIKNITGNKNNQKMIKAVLNRSRTIILTTIASICGLVPFLIDGPSEVFWFSMAVGTCGGLIFSFFAVFVFLPACLWKRASHTL</sequence>
<dbReference type="RefSeq" id="WP_131556432.1">
    <property type="nucleotide sequence ID" value="NZ_SJSN01000001.1"/>
</dbReference>
<feature type="transmembrane region" description="Helical" evidence="1">
    <location>
        <begin position="880"/>
        <end position="898"/>
    </location>
</feature>
<accession>A0A4R0P7I7</accession>
<keyword evidence="1" id="KW-0812">Transmembrane</keyword>
<name>A0A4R0P7I7_9SPHI</name>
<dbReference type="GO" id="GO:0005886">
    <property type="term" value="C:plasma membrane"/>
    <property type="evidence" value="ECO:0007669"/>
    <property type="project" value="TreeGrafter"/>
</dbReference>
<feature type="transmembrane region" description="Helical" evidence="1">
    <location>
        <begin position="447"/>
        <end position="465"/>
    </location>
</feature>
<organism evidence="2 3">
    <name type="scientific">Pedobacter frigidisoli</name>
    <dbReference type="NCBI Taxonomy" id="2530455"/>
    <lineage>
        <taxon>Bacteria</taxon>
        <taxon>Pseudomonadati</taxon>
        <taxon>Bacteroidota</taxon>
        <taxon>Sphingobacteriia</taxon>
        <taxon>Sphingobacteriales</taxon>
        <taxon>Sphingobacteriaceae</taxon>
        <taxon>Pedobacter</taxon>
    </lineage>
</organism>
<feature type="transmembrane region" description="Helical" evidence="1">
    <location>
        <begin position="905"/>
        <end position="926"/>
    </location>
</feature>
<feature type="transmembrane region" description="Helical" evidence="1">
    <location>
        <begin position="383"/>
        <end position="404"/>
    </location>
</feature>
<dbReference type="Gene3D" id="3.30.70.1430">
    <property type="entry name" value="Multidrug efflux transporter AcrB pore domain"/>
    <property type="match status" value="2"/>
</dbReference>
<dbReference type="InterPro" id="IPR027463">
    <property type="entry name" value="AcrB_DN_DC_subdom"/>
</dbReference>
<dbReference type="InterPro" id="IPR001036">
    <property type="entry name" value="Acrflvin-R"/>
</dbReference>
<dbReference type="SUPFAM" id="SSF82693">
    <property type="entry name" value="Multidrug efflux transporter AcrB pore domain, PN1, PN2, PC1 and PC2 subdomains"/>
    <property type="match status" value="1"/>
</dbReference>
<comment type="caution">
    <text evidence="2">The sequence shown here is derived from an EMBL/GenBank/DDBJ whole genome shotgun (WGS) entry which is preliminary data.</text>
</comment>
<dbReference type="AlphaFoldDB" id="A0A4R0P7I7"/>
<dbReference type="Gene3D" id="3.30.70.1440">
    <property type="entry name" value="Multidrug efflux transporter AcrB pore domain"/>
    <property type="match status" value="1"/>
</dbReference>
<dbReference type="Gene3D" id="1.20.1640.10">
    <property type="entry name" value="Multidrug efflux transporter AcrB transmembrane domain"/>
    <property type="match status" value="2"/>
</dbReference>
<feature type="transmembrane region" description="Helical" evidence="1">
    <location>
        <begin position="416"/>
        <end position="435"/>
    </location>
</feature>
<dbReference type="PANTHER" id="PTHR32063">
    <property type="match status" value="1"/>
</dbReference>
<keyword evidence="1" id="KW-0472">Membrane</keyword>
<evidence type="ECO:0000313" key="2">
    <source>
        <dbReference type="EMBL" id="TCD12999.1"/>
    </source>
</evidence>
<evidence type="ECO:0000313" key="3">
    <source>
        <dbReference type="Proteomes" id="UP000291485"/>
    </source>
</evidence>
<dbReference type="Gene3D" id="3.30.70.1320">
    <property type="entry name" value="Multidrug efflux transporter AcrB pore domain like"/>
    <property type="match status" value="1"/>
</dbReference>
<dbReference type="Pfam" id="PF00873">
    <property type="entry name" value="ACR_tran"/>
    <property type="match status" value="2"/>
</dbReference>
<protein>
    <submittedName>
        <fullName evidence="2">Efflux RND transporter permease subunit</fullName>
    </submittedName>
</protein>
<keyword evidence="3" id="KW-1185">Reference proteome</keyword>
<dbReference type="EMBL" id="SJSN01000001">
    <property type="protein sequence ID" value="TCD12999.1"/>
    <property type="molecule type" value="Genomic_DNA"/>
</dbReference>
<feature type="transmembrane region" description="Helical" evidence="1">
    <location>
        <begin position="1000"/>
        <end position="1024"/>
    </location>
</feature>
<evidence type="ECO:0000256" key="1">
    <source>
        <dbReference type="SAM" id="Phobius"/>
    </source>
</evidence>
<dbReference type="SUPFAM" id="SSF82866">
    <property type="entry name" value="Multidrug efflux transporter AcrB transmembrane domain"/>
    <property type="match status" value="2"/>
</dbReference>